<dbReference type="PANTHER" id="PTHR23111">
    <property type="entry name" value="ZINC FINGER PROTEIN"/>
    <property type="match status" value="1"/>
</dbReference>
<accession>A0A162A9P8</accession>
<dbReference type="GO" id="GO:0005634">
    <property type="term" value="C:nucleus"/>
    <property type="evidence" value="ECO:0007669"/>
    <property type="project" value="InterPro"/>
</dbReference>
<dbReference type="AlphaFoldDB" id="A0A162A9P8"/>
<dbReference type="Gene3D" id="4.10.1060.10">
    <property type="entry name" value="Zinc finger, RanBP2-type"/>
    <property type="match status" value="4"/>
</dbReference>
<evidence type="ECO:0000256" key="3">
    <source>
        <dbReference type="ARBA" id="ARBA00022833"/>
    </source>
</evidence>
<evidence type="ECO:0000259" key="7">
    <source>
        <dbReference type="PROSITE" id="PS51297"/>
    </source>
</evidence>
<keyword evidence="3" id="KW-0862">Zinc</keyword>
<keyword evidence="5" id="KW-0175">Coiled coil</keyword>
<proteinExistence type="predicted"/>
<dbReference type="STRING" id="79200.A0A162A9P8"/>
<dbReference type="Gramene" id="KZM98132">
    <property type="protein sequence ID" value="KZM98132"/>
    <property type="gene ID" value="DCAR_014506"/>
</dbReference>
<dbReference type="PROSITE" id="PS01358">
    <property type="entry name" value="ZF_RANBP2_1"/>
    <property type="match status" value="3"/>
</dbReference>
<evidence type="ECO:0000259" key="6">
    <source>
        <dbReference type="PROSITE" id="PS50199"/>
    </source>
</evidence>
<sequence>MISTTTATAAAATSRLIISYIGNRAISPPLFFTKKLLFPSYSTLHSHRYSHFSSSALASPLTDTNTAADLPESGVNSHHPWPEWVLFVDRLNSKGYLSNSGADSPQIARRIDYKDMNMMRDACLSFARDRLDIFQSLSRPYIQAVVERGCPNVFRKSVNSGKRLRVYMQLDEGDVCSNCLLRGSCDRANVIVKDSEAAAGTVDIVRILLAYALDSAVVTGEKFPGREHIEVSARKLLLELIELSETAPNPEFSKPVAIAPNQKKKSSLLADENLSPDIELKRGDWMCPQCNFLNFSRNVKCRECGEDGPKKVSRAEVEMKQGDWICPDCGYMNFSRNASCIKCNVEGPKRVRADAIEMKKGDWNCPQCQFMNFASNKKCKRCQEVRPKRELIPGDWECPSCDFLNYAKNVICRKCDGDRPNEKVDTRYEDQLWRKPSSPLQGSNIRGTIERYKKATADASATCSTQEINAQFYQQESKKLQQQIQMIQNSNRHLMGEGLASLNAKELKQLEHRLERGIARIRSKKHEMLLAEAEGLQKRENELEHENAYLRAKIAAENERLQGLSMVTGSSVGQDEYNEYQAFLARNVQLQFSIMDPSPHPADDHVETDYQITPRKPFHLGYVPT</sequence>
<dbReference type="Pfam" id="PF00641">
    <property type="entry name" value="Zn_ribbon_RanBP"/>
    <property type="match status" value="4"/>
</dbReference>
<evidence type="ECO:0000256" key="5">
    <source>
        <dbReference type="SAM" id="Coils"/>
    </source>
</evidence>
<dbReference type="InterPro" id="IPR001876">
    <property type="entry name" value="Znf_RanBP2"/>
</dbReference>
<organism evidence="8">
    <name type="scientific">Daucus carota subsp. sativus</name>
    <name type="common">Carrot</name>
    <dbReference type="NCBI Taxonomy" id="79200"/>
    <lineage>
        <taxon>Eukaryota</taxon>
        <taxon>Viridiplantae</taxon>
        <taxon>Streptophyta</taxon>
        <taxon>Embryophyta</taxon>
        <taxon>Tracheophyta</taxon>
        <taxon>Spermatophyta</taxon>
        <taxon>Magnoliopsida</taxon>
        <taxon>eudicotyledons</taxon>
        <taxon>Gunneridae</taxon>
        <taxon>Pentapetalae</taxon>
        <taxon>asterids</taxon>
        <taxon>campanulids</taxon>
        <taxon>Apiales</taxon>
        <taxon>Apiaceae</taxon>
        <taxon>Apioideae</taxon>
        <taxon>Scandiceae</taxon>
        <taxon>Daucinae</taxon>
        <taxon>Daucus</taxon>
        <taxon>Daucus sect. Daucus</taxon>
    </lineage>
</organism>
<feature type="domain" description="RanBP2-type" evidence="6">
    <location>
        <begin position="281"/>
        <end position="310"/>
    </location>
</feature>
<keyword evidence="1" id="KW-0479">Metal-binding</keyword>
<dbReference type="PANTHER" id="PTHR23111:SF40">
    <property type="entry name" value="RNA-BINDING PROTEIN INVOLVED IN HETEROCHROMATIN ASSEMBLY-RELATED"/>
    <property type="match status" value="1"/>
</dbReference>
<evidence type="ECO:0000313" key="8">
    <source>
        <dbReference type="EMBL" id="KZM98132.1"/>
    </source>
</evidence>
<name>A0A162A9P8_DAUCS</name>
<dbReference type="GO" id="GO:0003729">
    <property type="term" value="F:mRNA binding"/>
    <property type="evidence" value="ECO:0007669"/>
    <property type="project" value="TreeGrafter"/>
</dbReference>
<dbReference type="GO" id="GO:0003700">
    <property type="term" value="F:DNA-binding transcription factor activity"/>
    <property type="evidence" value="ECO:0007669"/>
    <property type="project" value="InterPro"/>
</dbReference>
<dbReference type="SMART" id="SM00547">
    <property type="entry name" value="ZnF_RBZ"/>
    <property type="match status" value="4"/>
</dbReference>
<dbReference type="PROSITE" id="PS51297">
    <property type="entry name" value="K_BOX"/>
    <property type="match status" value="1"/>
</dbReference>
<evidence type="ECO:0000256" key="1">
    <source>
        <dbReference type="ARBA" id="ARBA00022723"/>
    </source>
</evidence>
<dbReference type="Pfam" id="PF01486">
    <property type="entry name" value="K-box"/>
    <property type="match status" value="1"/>
</dbReference>
<evidence type="ECO:0000256" key="2">
    <source>
        <dbReference type="ARBA" id="ARBA00022771"/>
    </source>
</evidence>
<reference evidence="8" key="1">
    <citation type="journal article" date="2016" name="Nat. Genet.">
        <title>A high-quality carrot genome assembly provides new insights into carotenoid accumulation and asterid genome evolution.</title>
        <authorList>
            <person name="Iorizzo M."/>
            <person name="Ellison S."/>
            <person name="Senalik D."/>
            <person name="Zeng P."/>
            <person name="Satapoomin P."/>
            <person name="Huang J."/>
            <person name="Bowman M."/>
            <person name="Iovene M."/>
            <person name="Sanseverino W."/>
            <person name="Cavagnaro P."/>
            <person name="Yildiz M."/>
            <person name="Macko-Podgorni A."/>
            <person name="Moranska E."/>
            <person name="Grzebelus E."/>
            <person name="Grzebelus D."/>
            <person name="Ashrafi H."/>
            <person name="Zheng Z."/>
            <person name="Cheng S."/>
            <person name="Spooner D."/>
            <person name="Van Deynze A."/>
            <person name="Simon P."/>
        </authorList>
    </citation>
    <scope>NUCLEOTIDE SEQUENCE [LARGE SCALE GENOMIC DNA]</scope>
    <source>
        <tissue evidence="8">Leaf</tissue>
    </source>
</reference>
<dbReference type="EMBL" id="LNRQ01000004">
    <property type="protein sequence ID" value="KZM98132.1"/>
    <property type="molecule type" value="Genomic_DNA"/>
</dbReference>
<evidence type="ECO:0000256" key="4">
    <source>
        <dbReference type="PROSITE-ProRule" id="PRU00322"/>
    </source>
</evidence>
<dbReference type="PROSITE" id="PS50199">
    <property type="entry name" value="ZF_RANBP2_2"/>
    <property type="match status" value="4"/>
</dbReference>
<protein>
    <submittedName>
        <fullName evidence="8">Uncharacterized protein</fullName>
    </submittedName>
</protein>
<dbReference type="GO" id="GO:0008270">
    <property type="term" value="F:zinc ion binding"/>
    <property type="evidence" value="ECO:0007669"/>
    <property type="project" value="UniProtKB-KW"/>
</dbReference>
<keyword evidence="2 4" id="KW-0863">Zinc-finger</keyword>
<gene>
    <name evidence="8" type="ORF">DCAR_014506</name>
</gene>
<feature type="domain" description="RanBP2-type" evidence="6">
    <location>
        <begin position="320"/>
        <end position="349"/>
    </location>
</feature>
<dbReference type="InterPro" id="IPR002487">
    <property type="entry name" value="TF_Kbox"/>
</dbReference>
<feature type="domain" description="RanBP2-type" evidence="6">
    <location>
        <begin position="392"/>
        <end position="421"/>
    </location>
</feature>
<comment type="caution">
    <text evidence="8">The sequence shown here is derived from an EMBL/GenBank/DDBJ whole genome shotgun (WGS) entry which is preliminary data.</text>
</comment>
<dbReference type="GO" id="GO:0005737">
    <property type="term" value="C:cytoplasm"/>
    <property type="evidence" value="ECO:0007669"/>
    <property type="project" value="TreeGrafter"/>
</dbReference>
<feature type="coiled-coil region" evidence="5">
    <location>
        <begin position="463"/>
        <end position="560"/>
    </location>
</feature>
<feature type="domain" description="K-box" evidence="7">
    <location>
        <begin position="470"/>
        <end position="560"/>
    </location>
</feature>
<feature type="domain" description="RanBP2-type" evidence="6">
    <location>
        <begin position="359"/>
        <end position="388"/>
    </location>
</feature>
<dbReference type="InterPro" id="IPR036443">
    <property type="entry name" value="Znf_RanBP2_sf"/>
</dbReference>
<dbReference type="SUPFAM" id="SSF90209">
    <property type="entry name" value="Ran binding protein zinc finger-like"/>
    <property type="match status" value="3"/>
</dbReference>